<protein>
    <submittedName>
        <fullName evidence="1">Uncharacterized protein</fullName>
    </submittedName>
</protein>
<dbReference type="EMBL" id="QHHQ01000004">
    <property type="protein sequence ID" value="RAI00092.1"/>
    <property type="molecule type" value="Genomic_DNA"/>
</dbReference>
<reference evidence="1 2" key="1">
    <citation type="submission" date="2018-05" db="EMBL/GenBank/DDBJ databases">
        <title>Acuticoccus sediminis sp. nov., isolated from deep-sea sediment of Indian Ocean.</title>
        <authorList>
            <person name="Liu X."/>
            <person name="Lai Q."/>
            <person name="Du Y."/>
            <person name="Sun F."/>
            <person name="Zhang X."/>
            <person name="Wang S."/>
            <person name="Shao Z."/>
        </authorList>
    </citation>
    <scope>NUCLEOTIDE SEQUENCE [LARGE SCALE GENOMIC DNA]</scope>
    <source>
        <strain evidence="1 2">PTG4-2</strain>
    </source>
</reference>
<dbReference type="AlphaFoldDB" id="A0A8B2NSL0"/>
<comment type="caution">
    <text evidence="1">The sequence shown here is derived from an EMBL/GenBank/DDBJ whole genome shotgun (WGS) entry which is preliminary data.</text>
</comment>
<sequence length="120" mass="13050">MFDILLPGDKHFPPASVALREGPVLPLSEEDGRWLAAAARRVADAPAETRIERTAELAREAPEPFARVLTALTAAYYRTHCVQAAAIALAQHAPVEADPVFDENLLDRVRATRAGAARRI</sequence>
<proteinExistence type="predicted"/>
<dbReference type="Proteomes" id="UP000249590">
    <property type="component" value="Unassembled WGS sequence"/>
</dbReference>
<evidence type="ECO:0000313" key="1">
    <source>
        <dbReference type="EMBL" id="RAI00092.1"/>
    </source>
</evidence>
<accession>A0A8B2NSL0</accession>
<keyword evidence="2" id="KW-1185">Reference proteome</keyword>
<gene>
    <name evidence="1" type="ORF">DLJ53_20460</name>
</gene>
<name>A0A8B2NSL0_9HYPH</name>
<evidence type="ECO:0000313" key="2">
    <source>
        <dbReference type="Proteomes" id="UP000249590"/>
    </source>
</evidence>
<organism evidence="1 2">
    <name type="scientific">Acuticoccus sediminis</name>
    <dbReference type="NCBI Taxonomy" id="2184697"/>
    <lineage>
        <taxon>Bacteria</taxon>
        <taxon>Pseudomonadati</taxon>
        <taxon>Pseudomonadota</taxon>
        <taxon>Alphaproteobacteria</taxon>
        <taxon>Hyphomicrobiales</taxon>
        <taxon>Amorphaceae</taxon>
        <taxon>Acuticoccus</taxon>
    </lineage>
</organism>